<comment type="pathway">
    <text evidence="1">Isoprenoid biosynthesis; isopentenyl diphosphate biosynthesis via mevalonate pathway; isopentenyl diphosphate from (R)-mevalonate: step 2/3.</text>
</comment>
<dbReference type="PANTHER" id="PTHR31814:SF2">
    <property type="entry name" value="PHOSPHOMEVALONATE KINASE"/>
    <property type="match status" value="1"/>
</dbReference>
<dbReference type="Gene3D" id="3.30.230.10">
    <property type="match status" value="1"/>
</dbReference>
<keyword evidence="11" id="KW-1185">Reference proteome</keyword>
<proteinExistence type="predicted"/>
<dbReference type="InterPro" id="IPR020568">
    <property type="entry name" value="Ribosomal_Su5_D2-typ_SF"/>
</dbReference>
<evidence type="ECO:0000256" key="5">
    <source>
        <dbReference type="ARBA" id="ARBA00022777"/>
    </source>
</evidence>
<dbReference type="InterPro" id="IPR014721">
    <property type="entry name" value="Ribsml_uS5_D2-typ_fold_subgr"/>
</dbReference>
<dbReference type="EMBL" id="CP114883">
    <property type="protein sequence ID" value="WBB05737.1"/>
    <property type="molecule type" value="Genomic_DNA"/>
</dbReference>
<keyword evidence="3 8" id="KW-0808">Transferase</keyword>
<evidence type="ECO:0000256" key="1">
    <source>
        <dbReference type="ARBA" id="ARBA00005017"/>
    </source>
</evidence>
<gene>
    <name evidence="8" type="ORF">FYJ82_06810</name>
    <name evidence="9" type="ORF">O6R09_05365</name>
</gene>
<dbReference type="Proteomes" id="UP001212085">
    <property type="component" value="Chromosome"/>
</dbReference>
<keyword evidence="4" id="KW-0547">Nucleotide-binding</keyword>
<dbReference type="Proteomes" id="UP000471052">
    <property type="component" value="Unassembled WGS sequence"/>
</dbReference>
<dbReference type="SUPFAM" id="SSF55060">
    <property type="entry name" value="GHMP Kinase, C-terminal domain"/>
    <property type="match status" value="1"/>
</dbReference>
<evidence type="ECO:0000313" key="10">
    <source>
        <dbReference type="Proteomes" id="UP000471052"/>
    </source>
</evidence>
<dbReference type="EC" id="2.7.4.2" evidence="2"/>
<feature type="domain" description="GHMP kinase N-terminal" evidence="7">
    <location>
        <begin position="67"/>
        <end position="158"/>
    </location>
</feature>
<dbReference type="SUPFAM" id="SSF54211">
    <property type="entry name" value="Ribosomal protein S5 domain 2-like"/>
    <property type="match status" value="1"/>
</dbReference>
<dbReference type="AlphaFoldDB" id="A0A6N7WQA2"/>
<evidence type="ECO:0000256" key="3">
    <source>
        <dbReference type="ARBA" id="ARBA00022679"/>
    </source>
</evidence>
<evidence type="ECO:0000313" key="11">
    <source>
        <dbReference type="Proteomes" id="UP001212085"/>
    </source>
</evidence>
<dbReference type="Gene3D" id="3.30.70.890">
    <property type="entry name" value="GHMP kinase, C-terminal domain"/>
    <property type="match status" value="1"/>
</dbReference>
<dbReference type="InterPro" id="IPR006204">
    <property type="entry name" value="GHMP_kinase_N_dom"/>
</dbReference>
<evidence type="ECO:0000256" key="6">
    <source>
        <dbReference type="ARBA" id="ARBA00022840"/>
    </source>
</evidence>
<dbReference type="EMBL" id="VUNP01000029">
    <property type="protein sequence ID" value="MST54093.1"/>
    <property type="molecule type" value="Genomic_DNA"/>
</dbReference>
<dbReference type="NCBIfam" id="TIGR01220">
    <property type="entry name" value="Pmev_kin_Gr_pos"/>
    <property type="match status" value="1"/>
</dbReference>
<evidence type="ECO:0000256" key="4">
    <source>
        <dbReference type="ARBA" id="ARBA00022741"/>
    </source>
</evidence>
<dbReference type="PANTHER" id="PTHR31814">
    <property type="match status" value="1"/>
</dbReference>
<keyword evidence="6" id="KW-0067">ATP-binding</keyword>
<evidence type="ECO:0000313" key="8">
    <source>
        <dbReference type="EMBL" id="MST54093.1"/>
    </source>
</evidence>
<accession>A0A6N7WQA2</accession>
<dbReference type="Pfam" id="PF00288">
    <property type="entry name" value="GHMP_kinases_N"/>
    <property type="match status" value="1"/>
</dbReference>
<dbReference type="OrthoDB" id="1522677at2"/>
<dbReference type="InterPro" id="IPR005917">
    <property type="entry name" value="Pmev_kinase_bact"/>
</dbReference>
<keyword evidence="5 8" id="KW-0418">Kinase</keyword>
<protein>
    <recommendedName>
        <fullName evidence="2">phosphomevalonate kinase</fullName>
        <ecNumber evidence="2">2.7.4.2</ecNumber>
    </recommendedName>
</protein>
<dbReference type="InterPro" id="IPR035102">
    <property type="entry name" value="Phosphomevalonate_kinase"/>
</dbReference>
<dbReference type="GO" id="GO:0004631">
    <property type="term" value="F:phosphomevalonate kinase activity"/>
    <property type="evidence" value="ECO:0007669"/>
    <property type="project" value="UniProtKB-EC"/>
</dbReference>
<reference evidence="8 10" key="1">
    <citation type="submission" date="2019-08" db="EMBL/GenBank/DDBJ databases">
        <title>In-depth cultivation of the pig gut microbiome towards novel bacterial diversity and tailored functional studies.</title>
        <authorList>
            <person name="Wylensek D."/>
            <person name="Hitch T.C.A."/>
            <person name="Clavel T."/>
        </authorList>
    </citation>
    <scope>NUCLEOTIDE SEQUENCE [LARGE SCALE GENOMIC DNA]</scope>
    <source>
        <strain evidence="8 10">BL-178-WT-3A</strain>
    </source>
</reference>
<name>A0A6N7WQA2_STRAY</name>
<dbReference type="InterPro" id="IPR036554">
    <property type="entry name" value="GHMP_kinase_C_sf"/>
</dbReference>
<dbReference type="GO" id="GO:0005524">
    <property type="term" value="F:ATP binding"/>
    <property type="evidence" value="ECO:0007669"/>
    <property type="project" value="UniProtKB-KW"/>
</dbReference>
<evidence type="ECO:0000256" key="2">
    <source>
        <dbReference type="ARBA" id="ARBA00012958"/>
    </source>
</evidence>
<evidence type="ECO:0000259" key="7">
    <source>
        <dbReference type="Pfam" id="PF00288"/>
    </source>
</evidence>
<evidence type="ECO:0000313" key="9">
    <source>
        <dbReference type="EMBL" id="WBB05737.1"/>
    </source>
</evidence>
<dbReference type="RefSeq" id="WP_154455216.1">
    <property type="nucleotide sequence ID" value="NZ_CP114883.1"/>
</dbReference>
<sequence>MKTISVQTGGKLYIAGEYAILTPGQTAIIKNIPIYMTAQVREARTIHLFSDMFDAGADMTPNSDYSLIQQTIKTLAACLGKSLEALPAFDLRITGKMERDGKKFGIGSSGSVTVLTLKALSAFYDLNLSANTIFKLASYTLLKMGDNGSMGDIACITYEDLVAFTSFDRQKVASWIATESIQEVLAKDWGYRIDILKPALACDFLVGWTRQPSISKDMICLVKSAITPDFLKDTQNQVLICQEALQTGDKDVIKTSLQKVSDLLLGLSPAIYNDTLKTLKAAEEGLDVIAKSSGSGGGDCGIALSFNQTDTKTLIKRWEDAGIVLLDLEELA</sequence>
<organism evidence="8 10">
    <name type="scientific">Streptococcus alactolyticus</name>
    <dbReference type="NCBI Taxonomy" id="29389"/>
    <lineage>
        <taxon>Bacteria</taxon>
        <taxon>Bacillati</taxon>
        <taxon>Bacillota</taxon>
        <taxon>Bacilli</taxon>
        <taxon>Lactobacillales</taxon>
        <taxon>Streptococcaceae</taxon>
        <taxon>Streptococcus</taxon>
    </lineage>
</organism>
<reference evidence="9 11" key="2">
    <citation type="submission" date="2022-12" db="EMBL/GenBank/DDBJ databases">
        <title>Streptococcus alactolyticus LGM, complete genome.</title>
        <authorList>
            <person name="Liu Z."/>
            <person name="Mu C."/>
            <person name="Zhu W."/>
        </authorList>
    </citation>
    <scope>NUCLEOTIDE SEQUENCE [LARGE SCALE GENOMIC DNA]</scope>
    <source>
        <strain evidence="9 11">LGM</strain>
    </source>
</reference>
<dbReference type="GeneID" id="99636587"/>